<keyword evidence="3" id="KW-1185">Reference proteome</keyword>
<sequence>MPEHRSRTTSIPIITTSESDTSSQIHLSQDTPHTQYSTNNEYTRSKSTTPSSMTNSLEMPSSSEDHNFPLITGTDIIVNQAITDAKKESLSSKTQSPSHKRISLLPPFPQSASINTLLTSILPGESKEEMKKNLIKEKLRRNEDLTPSEEELLFSGATGADNVRKRAVKKTFQLESLKHAIHSIKALRGTRTNDGYDYHRVDSIWDELDGDVLIMGGYRGSILRDKATGRRVWMPLKAGLNLKKIDLRIGPKDEDELNELNHIYPDRILSHVGPVDICKRLLKKLRSNPNLRVTDFGYDWRISLDLSAEQLCKKLQKLYDTQKIKKGTIIVAHSMGGLVAHKALQECTHLIRGIIYVGSPSQCPNILGPLRYGDEVLMNKTILSKEANFLMRSSFVFLPLDGNCFVEKGTCKKFNLDYFDPQIWIKLGLSPLVDQNRLLNHEAHINSSISDNTENEKKMARTETKPSLPGPGISTEGRDFLGILNPIPMIKSLSGSSDNSRESSSDFKETLNHLNPLSLMTKMSSSATDSAGLTEHSTLQEEQKEMLFKFSYDDCVDYLQRTLKRTKEFLISLEFDPTKNYPPLVIVYGNQVPTVKGAHVDGLKDVKLGNYEDFCYGPGDGVVYHKWLLPEHRGFPVAARVVSDCGHVSLMSDLQAMAKAFISLVDNDKSNVHKK</sequence>
<evidence type="ECO:0000313" key="2">
    <source>
        <dbReference type="EMBL" id="CDF91752.1"/>
    </source>
</evidence>
<feature type="region of interest" description="Disordered" evidence="1">
    <location>
        <begin position="1"/>
        <end position="68"/>
    </location>
</feature>
<name>A0A8J2TBV2_ZYGB2</name>
<feature type="compositionally biased region" description="Low complexity" evidence="1">
    <location>
        <begin position="8"/>
        <end position="25"/>
    </location>
</feature>
<dbReference type="InterPro" id="IPR003386">
    <property type="entry name" value="LACT/PDAT_acylTrfase"/>
</dbReference>
<dbReference type="InterPro" id="IPR029058">
    <property type="entry name" value="AB_hydrolase_fold"/>
</dbReference>
<feature type="compositionally biased region" description="Polar residues" evidence="1">
    <location>
        <begin position="26"/>
        <end position="62"/>
    </location>
</feature>
<feature type="compositionally biased region" description="Basic and acidic residues" evidence="1">
    <location>
        <begin position="454"/>
        <end position="464"/>
    </location>
</feature>
<dbReference type="OrthoDB" id="10250441at2759"/>
<feature type="region of interest" description="Disordered" evidence="1">
    <location>
        <begin position="449"/>
        <end position="476"/>
    </location>
</feature>
<dbReference type="Pfam" id="PF02450">
    <property type="entry name" value="LCAT"/>
    <property type="match status" value="1"/>
</dbReference>
<dbReference type="PANTHER" id="PTHR11440">
    <property type="entry name" value="LECITHIN-CHOLESTEROL ACYLTRANSFERASE-RELATED"/>
    <property type="match status" value="1"/>
</dbReference>
<dbReference type="GO" id="GO:0008374">
    <property type="term" value="F:O-acyltransferase activity"/>
    <property type="evidence" value="ECO:0007669"/>
    <property type="project" value="InterPro"/>
</dbReference>
<dbReference type="Gene3D" id="3.40.50.1820">
    <property type="entry name" value="alpha/beta hydrolase"/>
    <property type="match status" value="1"/>
</dbReference>
<dbReference type="GO" id="GO:0006629">
    <property type="term" value="P:lipid metabolic process"/>
    <property type="evidence" value="ECO:0007669"/>
    <property type="project" value="InterPro"/>
</dbReference>
<evidence type="ECO:0000256" key="1">
    <source>
        <dbReference type="SAM" id="MobiDB-lite"/>
    </source>
</evidence>
<dbReference type="EMBL" id="HG316467">
    <property type="protein sequence ID" value="CDF91752.1"/>
    <property type="molecule type" value="Genomic_DNA"/>
</dbReference>
<proteinExistence type="predicted"/>
<gene>
    <name evidence="2" type="ORF">BN860_00232g</name>
</gene>
<dbReference type="SUPFAM" id="SSF53474">
    <property type="entry name" value="alpha/beta-Hydrolases"/>
    <property type="match status" value="1"/>
</dbReference>
<evidence type="ECO:0000313" key="3">
    <source>
        <dbReference type="Proteomes" id="UP000019375"/>
    </source>
</evidence>
<protein>
    <submittedName>
        <fullName evidence="2">ZYBA0S14-00232g1_1</fullName>
    </submittedName>
</protein>
<reference evidence="3" key="1">
    <citation type="journal article" date="2013" name="Genome Announc.">
        <title>Genome sequence of the food spoilage yeast Zygosaccharomyces bailii CLIB 213(T).</title>
        <authorList>
            <person name="Galeote V."/>
            <person name="Bigey F."/>
            <person name="Devillers H."/>
            <person name="Neuveglise C."/>
            <person name="Dequin S."/>
        </authorList>
    </citation>
    <scope>NUCLEOTIDE SEQUENCE [LARGE SCALE GENOMIC DNA]</scope>
    <source>
        <strain evidence="3">CLIB 213 / ATCC 58445 / CBS 680 / CCRC 21525 / NBRC 1098 / NCYC 1416 / NRRL Y-2227</strain>
    </source>
</reference>
<organism evidence="2 3">
    <name type="scientific">Zygosaccharomyces bailii (strain CLIB 213 / ATCC 58445 / CBS 680 / BCRC 21525 / NBRC 1098 / NCYC 1416 / NRRL Y-2227)</name>
    <dbReference type="NCBI Taxonomy" id="1333698"/>
    <lineage>
        <taxon>Eukaryota</taxon>
        <taxon>Fungi</taxon>
        <taxon>Dikarya</taxon>
        <taxon>Ascomycota</taxon>
        <taxon>Saccharomycotina</taxon>
        <taxon>Saccharomycetes</taxon>
        <taxon>Saccharomycetales</taxon>
        <taxon>Saccharomycetaceae</taxon>
        <taxon>Zygosaccharomyces</taxon>
    </lineage>
</organism>
<dbReference type="Proteomes" id="UP000019375">
    <property type="component" value="Unassembled WGS sequence"/>
</dbReference>
<dbReference type="AlphaFoldDB" id="A0A8J2TBV2"/>
<feature type="region of interest" description="Disordered" evidence="1">
    <location>
        <begin position="88"/>
        <end position="107"/>
    </location>
</feature>
<accession>A0A8J2TBV2</accession>